<reference evidence="2 3" key="1">
    <citation type="submission" date="2009-08" db="EMBL/GenBank/DDBJ databases">
        <title>The Genome Sequence of Spizellomyces punctatus strain DAOM BR117.</title>
        <authorList>
            <consortium name="The Broad Institute Genome Sequencing Platform"/>
            <person name="Russ C."/>
            <person name="Cuomo C."/>
            <person name="Shea T."/>
            <person name="Young S.K."/>
            <person name="Zeng Q."/>
            <person name="Koehrsen M."/>
            <person name="Haas B."/>
            <person name="Borodovsky M."/>
            <person name="Guigo R."/>
            <person name="Alvarado L."/>
            <person name="Berlin A."/>
            <person name="Bochicchio J."/>
            <person name="Borenstein D."/>
            <person name="Chapman S."/>
            <person name="Chen Z."/>
            <person name="Engels R."/>
            <person name="Freedman E."/>
            <person name="Gellesch M."/>
            <person name="Goldberg J."/>
            <person name="Griggs A."/>
            <person name="Gujja S."/>
            <person name="Heiman D."/>
            <person name="Hepburn T."/>
            <person name="Howarth C."/>
            <person name="Jen D."/>
            <person name="Larson L."/>
            <person name="Lewis B."/>
            <person name="Mehta T."/>
            <person name="Park D."/>
            <person name="Pearson M."/>
            <person name="Roberts A."/>
            <person name="Saif S."/>
            <person name="Shenoy N."/>
            <person name="Sisk P."/>
            <person name="Stolte C."/>
            <person name="Sykes S."/>
            <person name="Thomson T."/>
            <person name="Walk T."/>
            <person name="White J."/>
            <person name="Yandava C."/>
            <person name="Burger G."/>
            <person name="Gray M.W."/>
            <person name="Holland P.W.H."/>
            <person name="King N."/>
            <person name="Lang F.B.F."/>
            <person name="Roger A.J."/>
            <person name="Ruiz-Trillo I."/>
            <person name="Lander E."/>
            <person name="Nusbaum C."/>
        </authorList>
    </citation>
    <scope>NUCLEOTIDE SEQUENCE [LARGE SCALE GENOMIC DNA]</scope>
    <source>
        <strain evidence="2 3">DAOM BR117</strain>
    </source>
</reference>
<protein>
    <submittedName>
        <fullName evidence="2">Uncharacterized protein</fullName>
    </submittedName>
</protein>
<dbReference type="RefSeq" id="XP_016608848.1">
    <property type="nucleotide sequence ID" value="XM_016752166.1"/>
</dbReference>
<feature type="region of interest" description="Disordered" evidence="1">
    <location>
        <begin position="164"/>
        <end position="188"/>
    </location>
</feature>
<feature type="region of interest" description="Disordered" evidence="1">
    <location>
        <begin position="213"/>
        <end position="274"/>
    </location>
</feature>
<evidence type="ECO:0000313" key="3">
    <source>
        <dbReference type="Proteomes" id="UP000053201"/>
    </source>
</evidence>
<accession>A0A0L0HJ00</accession>
<dbReference type="EMBL" id="KQ257455">
    <property type="protein sequence ID" value="KND00809.1"/>
    <property type="molecule type" value="Genomic_DNA"/>
</dbReference>
<feature type="compositionally biased region" description="Polar residues" evidence="1">
    <location>
        <begin position="253"/>
        <end position="264"/>
    </location>
</feature>
<gene>
    <name evidence="2" type="ORF">SPPG_03917</name>
</gene>
<keyword evidence="3" id="KW-1185">Reference proteome</keyword>
<dbReference type="OrthoDB" id="2163019at2759"/>
<dbReference type="VEuPathDB" id="FungiDB:SPPG_03917"/>
<organism evidence="2 3">
    <name type="scientific">Spizellomyces punctatus (strain DAOM BR117)</name>
    <dbReference type="NCBI Taxonomy" id="645134"/>
    <lineage>
        <taxon>Eukaryota</taxon>
        <taxon>Fungi</taxon>
        <taxon>Fungi incertae sedis</taxon>
        <taxon>Chytridiomycota</taxon>
        <taxon>Chytridiomycota incertae sedis</taxon>
        <taxon>Chytridiomycetes</taxon>
        <taxon>Spizellomycetales</taxon>
        <taxon>Spizellomycetaceae</taxon>
        <taxon>Spizellomyces</taxon>
    </lineage>
</organism>
<sequence length="641" mass="71581">MSGRAYPFPYSLVVGSRQPPEATLRLSAVDPLTEPIEPIIAETCKPLLETDLTSFKNSQSYLEPTQEVEGQHDDSERRPVVLHEGRSSSPGSELAANQGHDLGQLSEEAMNDTERTPQKEEFPFRLPNLLEAHLRRQALQEAQKQNPSLPHTRILYANFSRVQYRKPNKPPSPKQDTPNDVQSEPIKIVREAKRRRVKRVAKLAPMRFTGGAPKKEAVTVQPKSAYRSAESEGTTGKVPARPSSVQLAHPKSTHQAAGSSTVAEPQSVAERRLSASPHAFRGFVASNPTVSRRPSINPTEITMITQGRRTSNVFGVDSQFGTGNQKQERSRRTSLFSSPSSARRRMSVDSFSGAFRPRSTRRRRGGPSNTPAREEQLLECDHILSAFEEKYLFIRREVVERAILRPEEIIRLPPTMPAYGDASEIVASSVATRSQAANVEDNRDDDIIQRPPRRRSLLVKPAVVLRESLSDIDMSRSNSPKVNSWWSRAELKLLRARLRAFKDGHYQKPAFVKQEDGSDGAPFSLSFANSRYSLDRTGVTFTPPRAPSSLRARSAFTRRLQANVGRPSQEPMTQNTYAARRRTISVFDAYVLPIASPQRPRSVTGSILTDGRNTPTAERRSPISELRSKGQPLWGITVKLH</sequence>
<feature type="region of interest" description="Disordered" evidence="1">
    <location>
        <begin position="59"/>
        <end position="97"/>
    </location>
</feature>
<dbReference type="AlphaFoldDB" id="A0A0L0HJ00"/>
<name>A0A0L0HJ00_SPIPD</name>
<evidence type="ECO:0000256" key="1">
    <source>
        <dbReference type="SAM" id="MobiDB-lite"/>
    </source>
</evidence>
<feature type="compositionally biased region" description="Basic and acidic residues" evidence="1">
    <location>
        <begin position="69"/>
        <end position="86"/>
    </location>
</feature>
<feature type="region of interest" description="Disordered" evidence="1">
    <location>
        <begin position="314"/>
        <end position="374"/>
    </location>
</feature>
<feature type="compositionally biased region" description="Polar residues" evidence="1">
    <location>
        <begin position="314"/>
        <end position="325"/>
    </location>
</feature>
<proteinExistence type="predicted"/>
<dbReference type="Proteomes" id="UP000053201">
    <property type="component" value="Unassembled WGS sequence"/>
</dbReference>
<dbReference type="GeneID" id="27687401"/>
<feature type="region of interest" description="Disordered" evidence="1">
    <location>
        <begin position="601"/>
        <end position="623"/>
    </location>
</feature>
<evidence type="ECO:0000313" key="2">
    <source>
        <dbReference type="EMBL" id="KND00809.1"/>
    </source>
</evidence>
<dbReference type="InParanoid" id="A0A0L0HJ00"/>
<feature type="compositionally biased region" description="Polar residues" evidence="1">
    <location>
        <begin position="601"/>
        <end position="616"/>
    </location>
</feature>